<dbReference type="OrthoDB" id="1423690at2759"/>
<reference evidence="3" key="1">
    <citation type="journal article" date="2017" name="Front. Plant Sci.">
        <title>Climate Clever Clovers: New Paradigm to Reduce the Environmental Footprint of Ruminants by Breeding Low Methanogenic Forages Utilizing Haplotype Variation.</title>
        <authorList>
            <person name="Kaur P."/>
            <person name="Appels R."/>
            <person name="Bayer P.E."/>
            <person name="Keeble-Gagnere G."/>
            <person name="Wang J."/>
            <person name="Hirakawa H."/>
            <person name="Shirasawa K."/>
            <person name="Vercoe P."/>
            <person name="Stefanova K."/>
            <person name="Durmic Z."/>
            <person name="Nichols P."/>
            <person name="Revell C."/>
            <person name="Isobe S.N."/>
            <person name="Edwards D."/>
            <person name="Erskine W."/>
        </authorList>
    </citation>
    <scope>NUCLEOTIDE SEQUENCE [LARGE SCALE GENOMIC DNA]</scope>
    <source>
        <strain evidence="3">cv. Daliak</strain>
    </source>
</reference>
<dbReference type="PANTHER" id="PTHR32108">
    <property type="entry name" value="DNA-DIRECTED RNA POLYMERASE SUBUNIT ALPHA"/>
    <property type="match status" value="1"/>
</dbReference>
<dbReference type="Proteomes" id="UP000242715">
    <property type="component" value="Unassembled WGS sequence"/>
</dbReference>
<name>A0A2Z6LKW6_TRISU</name>
<dbReference type="PANTHER" id="PTHR32108:SF9">
    <property type="entry name" value="REVERSE TRANSCRIPTASE RNASE H-LIKE DOMAIN-CONTAINING PROTEIN"/>
    <property type="match status" value="1"/>
</dbReference>
<evidence type="ECO:0000313" key="3">
    <source>
        <dbReference type="Proteomes" id="UP000242715"/>
    </source>
</evidence>
<dbReference type="Gene3D" id="2.40.70.10">
    <property type="entry name" value="Acid Proteases"/>
    <property type="match status" value="1"/>
</dbReference>
<evidence type="ECO:0000256" key="1">
    <source>
        <dbReference type="SAM" id="MobiDB-lite"/>
    </source>
</evidence>
<accession>A0A2Z6LKW6</accession>
<dbReference type="GO" id="GO:0004190">
    <property type="term" value="F:aspartic-type endopeptidase activity"/>
    <property type="evidence" value="ECO:0007669"/>
    <property type="project" value="InterPro"/>
</dbReference>
<dbReference type="PROSITE" id="PS00141">
    <property type="entry name" value="ASP_PROTEASE"/>
    <property type="match status" value="1"/>
</dbReference>
<proteinExistence type="predicted"/>
<dbReference type="GO" id="GO:0006508">
    <property type="term" value="P:proteolysis"/>
    <property type="evidence" value="ECO:0007669"/>
    <property type="project" value="InterPro"/>
</dbReference>
<feature type="region of interest" description="Disordered" evidence="1">
    <location>
        <begin position="245"/>
        <end position="281"/>
    </location>
</feature>
<feature type="compositionally biased region" description="Low complexity" evidence="1">
    <location>
        <begin position="254"/>
        <end position="281"/>
    </location>
</feature>
<dbReference type="InterPro" id="IPR001969">
    <property type="entry name" value="Aspartic_peptidase_AS"/>
</dbReference>
<keyword evidence="3" id="KW-1185">Reference proteome</keyword>
<dbReference type="SUPFAM" id="SSF50630">
    <property type="entry name" value="Acid proteases"/>
    <property type="match status" value="1"/>
</dbReference>
<evidence type="ECO:0008006" key="4">
    <source>
        <dbReference type="Google" id="ProtNLM"/>
    </source>
</evidence>
<dbReference type="InterPro" id="IPR021109">
    <property type="entry name" value="Peptidase_aspartic_dom_sf"/>
</dbReference>
<dbReference type="EMBL" id="DF973127">
    <property type="protein sequence ID" value="GAU12918.1"/>
    <property type="molecule type" value="Genomic_DNA"/>
</dbReference>
<feature type="region of interest" description="Disordered" evidence="1">
    <location>
        <begin position="190"/>
        <end position="229"/>
    </location>
</feature>
<protein>
    <recommendedName>
        <fullName evidence="4">Retrotransposon gag domain-containing protein</fullName>
    </recommendedName>
</protein>
<organism evidence="2 3">
    <name type="scientific">Trifolium subterraneum</name>
    <name type="common">Subterranean clover</name>
    <dbReference type="NCBI Taxonomy" id="3900"/>
    <lineage>
        <taxon>Eukaryota</taxon>
        <taxon>Viridiplantae</taxon>
        <taxon>Streptophyta</taxon>
        <taxon>Embryophyta</taxon>
        <taxon>Tracheophyta</taxon>
        <taxon>Spermatophyta</taxon>
        <taxon>Magnoliopsida</taxon>
        <taxon>eudicotyledons</taxon>
        <taxon>Gunneridae</taxon>
        <taxon>Pentapetalae</taxon>
        <taxon>rosids</taxon>
        <taxon>fabids</taxon>
        <taxon>Fabales</taxon>
        <taxon>Fabaceae</taxon>
        <taxon>Papilionoideae</taxon>
        <taxon>50 kb inversion clade</taxon>
        <taxon>NPAAA clade</taxon>
        <taxon>Hologalegina</taxon>
        <taxon>IRL clade</taxon>
        <taxon>Trifolieae</taxon>
        <taxon>Trifolium</taxon>
    </lineage>
</organism>
<dbReference type="CDD" id="cd00303">
    <property type="entry name" value="retropepsin_like"/>
    <property type="match status" value="1"/>
</dbReference>
<evidence type="ECO:0000313" key="2">
    <source>
        <dbReference type="EMBL" id="GAU12918.1"/>
    </source>
</evidence>
<dbReference type="AlphaFoldDB" id="A0A2Z6LKW6"/>
<gene>
    <name evidence="2" type="ORF">TSUD_97290</name>
</gene>
<sequence length="995" mass="110852">MDLSLEQENRELHEEVTTLRAGMERLTAMVESLIAAQNQWPTPPSPRSTQAPVQTTKVVNIPTSVPPVGAPQYQMPEGYPWGMPYNFNGWYQPNVYEVQPVTEIPAYNLDMAPDRDQLQAMTQKDTETFKEYAQRWREIAAQISPPLEDKEMTKIFLKTLGSFYYERMIASAPSDFTEMVNMGMRLEEGVQEGRLTKESGSSSGTRKFGSSFPKKKEQEVGMVAQGRPRNSNYQQQHIAAITPVINSTPSSGHQPQFQQQRPQQQYQNQNQQQPQQQAPQQFNNQNRIQRTPQFDPIPMSYAELFPALVEKNLVQTRAPPPVPASLPWWYKSDAFCTFHQGAPGHGIEHCLALKNEVQRLMRANILSFKDLNPNVQANPLPKHGASSVNMVNGCPGTYMVFDIQRIRESLVRMHINLCNLAFFQHNHAACAICPRNPRGCQRVRDDIQGMLDRRELTITYKRNEDDVSGDDDVFVITPEFSIPKPVEVTFNSQNSVVTPLVICPPGPIPYTSNKVIPYKYNATMIEDGREVPIPPLPSAVNIAEVSRVTRSGRLVPVVSPDKVDAPVNGQVQLENPIVNSELNKELGQSSGNNVNSDFDEVLKLIKKSEYKVVDQLMQTPSKISILSLLLNSDAHREALMKVLDQAFVDHDVTIGRFSGIVGNITACNNLSFSDEELPEEGRNHNLALHISVNCQSDMLSNVLVDTGSSLNVMPKTTLARLSYQGTPMRYSGLVVKAFDGSKKPVIGEVDLPMMIGPHSFQITFQVMDIQAAYSCLLGRPWIHEAGAVTSTLHQKLKFVKNGKLVTISGEQALLVSHLSSFSFISAGDVDGTQFQGLSLDEKNTKKNGASICSLKDAQEVVQNGLFTGWGKVVTLLENKHREGLGFSPSSARAIKTNVGVKLIKDTFYSAGFIHPPSPEANAIIEDDSEEDSPSFVTHGVVRRNWIAVDIPYAIHISKLIIDKPIKHNNPMPSPNFEFPVFEAEEEDGEEIPDEK</sequence>